<dbReference type="SUPFAM" id="SSF46565">
    <property type="entry name" value="Chaperone J-domain"/>
    <property type="match status" value="1"/>
</dbReference>
<dbReference type="GO" id="GO:0051082">
    <property type="term" value="F:unfolded protein binding"/>
    <property type="evidence" value="ECO:0007669"/>
    <property type="project" value="InterPro"/>
</dbReference>
<dbReference type="GO" id="GO:0003677">
    <property type="term" value="F:DNA binding"/>
    <property type="evidence" value="ECO:0007669"/>
    <property type="project" value="UniProtKB-KW"/>
</dbReference>
<dbReference type="GO" id="GO:0042026">
    <property type="term" value="P:protein refolding"/>
    <property type="evidence" value="ECO:0007669"/>
    <property type="project" value="TreeGrafter"/>
</dbReference>
<dbReference type="GO" id="GO:0005737">
    <property type="term" value="C:cytoplasm"/>
    <property type="evidence" value="ECO:0007669"/>
    <property type="project" value="TreeGrafter"/>
</dbReference>
<dbReference type="Gene3D" id="1.10.287.110">
    <property type="entry name" value="DnaJ domain"/>
    <property type="match status" value="1"/>
</dbReference>
<dbReference type="OrthoDB" id="9779889at2"/>
<dbReference type="InterPro" id="IPR002939">
    <property type="entry name" value="DnaJ_C"/>
</dbReference>
<dbReference type="PANTHER" id="PTHR43096:SF52">
    <property type="entry name" value="DNAJ HOMOLOG 1, MITOCHONDRIAL-RELATED"/>
    <property type="match status" value="1"/>
</dbReference>
<dbReference type="EMBL" id="RCZI01000001">
    <property type="protein sequence ID" value="TPG30409.1"/>
    <property type="molecule type" value="Genomic_DNA"/>
</dbReference>
<dbReference type="Pfam" id="PF00226">
    <property type="entry name" value="DnaJ"/>
    <property type="match status" value="1"/>
</dbReference>
<dbReference type="PROSITE" id="PS50076">
    <property type="entry name" value="DNAJ_2"/>
    <property type="match status" value="1"/>
</dbReference>
<keyword evidence="3" id="KW-0143">Chaperone</keyword>
<evidence type="ECO:0000313" key="6">
    <source>
        <dbReference type="Proteomes" id="UP000319212"/>
    </source>
</evidence>
<evidence type="ECO:0000256" key="2">
    <source>
        <dbReference type="ARBA" id="ARBA00023125"/>
    </source>
</evidence>
<gene>
    <name evidence="5" type="ORF">EAH82_02665</name>
</gene>
<dbReference type="CDD" id="cd06257">
    <property type="entry name" value="DnaJ"/>
    <property type="match status" value="1"/>
</dbReference>
<dbReference type="AlphaFoldDB" id="A0A502E0F9"/>
<evidence type="ECO:0000259" key="4">
    <source>
        <dbReference type="PROSITE" id="PS50076"/>
    </source>
</evidence>
<proteinExistence type="predicted"/>
<dbReference type="InterPro" id="IPR001623">
    <property type="entry name" value="DnaJ_domain"/>
</dbReference>
<keyword evidence="1" id="KW-0963">Cytoplasm</keyword>
<sequence>MDFKDYYKVLGVERGASDDEVRKAYRKLARKYHPDVSKEADAEARMRDVNEANDVLRDKDKRAAYDALADRVARGGRPDGDFQPPPNWDQGFEFHRGPRGGPADQAEFSEFFSSMFGASERRSAERQQHRARGEDHHAAIEITLEDALLGAEREISLRGLETGDDGQPAFRTRTLSVKIPAGVHPGQYIRLAKQGVPGHGGEPAGDLYLEVRIAPHKLYRIEGRDLYMTLPVTPSEAALGAQIEVPTPTGGTVELSVPAKARSGLKLRVKGRGFAGTPPGDLYLLLDIALPPADTDAVKQAYAQLAQASASFNPRRHLGV</sequence>
<dbReference type="CDD" id="cd10747">
    <property type="entry name" value="DnaJ_C"/>
    <property type="match status" value="1"/>
</dbReference>
<dbReference type="Gene3D" id="2.60.260.20">
    <property type="entry name" value="Urease metallochaperone UreE, N-terminal domain"/>
    <property type="match status" value="2"/>
</dbReference>
<evidence type="ECO:0000256" key="3">
    <source>
        <dbReference type="ARBA" id="ARBA00023186"/>
    </source>
</evidence>
<feature type="domain" description="J" evidence="4">
    <location>
        <begin position="5"/>
        <end position="69"/>
    </location>
</feature>
<dbReference type="PANTHER" id="PTHR43096">
    <property type="entry name" value="DNAJ HOMOLOG 1, MITOCHONDRIAL-RELATED"/>
    <property type="match status" value="1"/>
</dbReference>
<dbReference type="FunFam" id="2.60.260.20:FF:000013">
    <property type="entry name" value="DnaJ subfamily B member 11"/>
    <property type="match status" value="1"/>
</dbReference>
<dbReference type="InterPro" id="IPR008971">
    <property type="entry name" value="HSP40/DnaJ_pept-bd"/>
</dbReference>
<dbReference type="Pfam" id="PF01556">
    <property type="entry name" value="DnaJ_C"/>
    <property type="match status" value="1"/>
</dbReference>
<dbReference type="InterPro" id="IPR036869">
    <property type="entry name" value="J_dom_sf"/>
</dbReference>
<dbReference type="FunFam" id="2.60.260.20:FF:000008">
    <property type="entry name" value="Curved DNA-binding protein"/>
    <property type="match status" value="1"/>
</dbReference>
<name>A0A502E0F9_9BURK</name>
<dbReference type="SMART" id="SM00271">
    <property type="entry name" value="DnaJ"/>
    <property type="match status" value="1"/>
</dbReference>
<keyword evidence="2" id="KW-0238">DNA-binding</keyword>
<dbReference type="Proteomes" id="UP000319212">
    <property type="component" value="Unassembled WGS sequence"/>
</dbReference>
<comment type="caution">
    <text evidence="5">The sequence shown here is derived from an EMBL/GenBank/DDBJ whole genome shotgun (WGS) entry which is preliminary data.</text>
</comment>
<accession>A0A502E0F9</accession>
<reference evidence="5 6" key="1">
    <citation type="journal article" date="2019" name="Environ. Microbiol.">
        <title>Species interactions and distinct microbial communities in high Arctic permafrost affected cryosols are associated with the CH4 and CO2 gas fluxes.</title>
        <authorList>
            <person name="Altshuler I."/>
            <person name="Hamel J."/>
            <person name="Turney S."/>
            <person name="Magnuson E."/>
            <person name="Levesque R."/>
            <person name="Greer C."/>
            <person name="Whyte L.G."/>
        </authorList>
    </citation>
    <scope>NUCLEOTIDE SEQUENCE [LARGE SCALE GENOMIC DNA]</scope>
    <source>
        <strain evidence="5 6">S06.C</strain>
    </source>
</reference>
<organism evidence="5 6">
    <name type="scientific">Variovorax guangxiensis</name>
    <dbReference type="NCBI Taxonomy" id="1775474"/>
    <lineage>
        <taxon>Bacteria</taxon>
        <taxon>Pseudomonadati</taxon>
        <taxon>Pseudomonadota</taxon>
        <taxon>Betaproteobacteria</taxon>
        <taxon>Burkholderiales</taxon>
        <taxon>Comamonadaceae</taxon>
        <taxon>Variovorax</taxon>
    </lineage>
</organism>
<dbReference type="PRINTS" id="PR00625">
    <property type="entry name" value="JDOMAIN"/>
</dbReference>
<protein>
    <submittedName>
        <fullName evidence="5">J domain-containing protein</fullName>
    </submittedName>
</protein>
<evidence type="ECO:0000313" key="5">
    <source>
        <dbReference type="EMBL" id="TPG30409.1"/>
    </source>
</evidence>
<dbReference type="SUPFAM" id="SSF49493">
    <property type="entry name" value="HSP40/DnaJ peptide-binding domain"/>
    <property type="match status" value="2"/>
</dbReference>
<evidence type="ECO:0000256" key="1">
    <source>
        <dbReference type="ARBA" id="ARBA00022490"/>
    </source>
</evidence>
<dbReference type="RefSeq" id="WP_140838323.1">
    <property type="nucleotide sequence ID" value="NZ_RCZI01000001.1"/>
</dbReference>